<keyword evidence="2" id="KW-1133">Transmembrane helix</keyword>
<dbReference type="SUPFAM" id="SSF46565">
    <property type="entry name" value="Chaperone J-domain"/>
    <property type="match status" value="1"/>
</dbReference>
<keyword evidence="5" id="KW-1185">Reference proteome</keyword>
<dbReference type="InterPro" id="IPR001623">
    <property type="entry name" value="DnaJ_domain"/>
</dbReference>
<protein>
    <recommendedName>
        <fullName evidence="3">J domain-containing protein</fullName>
    </recommendedName>
</protein>
<proteinExistence type="predicted"/>
<dbReference type="PROSITE" id="PS50076">
    <property type="entry name" value="DNAJ_2"/>
    <property type="match status" value="1"/>
</dbReference>
<organism evidence="4 5">
    <name type="scientific">Acidisphaera rubrifaciens HS-AP3</name>
    <dbReference type="NCBI Taxonomy" id="1231350"/>
    <lineage>
        <taxon>Bacteria</taxon>
        <taxon>Pseudomonadati</taxon>
        <taxon>Pseudomonadota</taxon>
        <taxon>Alphaproteobacteria</taxon>
        <taxon>Acetobacterales</taxon>
        <taxon>Acetobacteraceae</taxon>
        <taxon>Acidisphaera</taxon>
    </lineage>
</organism>
<sequence length="450" mass="47192">MTDPKGYYATLGVDPDASAALIHAAFRSKAKQLHPDVPVTGNAGAFMRVKEAYEVLSNGLTRNEYDRLAHDETLRRARWAADTPSGRNGGSGPDGRAAGGSAGGYGPAFGGAFGDGGAFAGMGGAGRGGPGSDGTASESGWGEPGRPSPWPSAPPSFDDISELSDVLEPVHVTPSSFVMPVRLPVLMAAVLAVVVLGGIGGAVWQLTRPITRHDTDIRAAMTGTLPDSPPAADPGPPLTGTPGSPVYVLPVAGAATLWDYDREDRHFRPQMRLAPFTALSLLRLVSHGALAEVRLPDDRVGYVYPHLLAPGDAREATRQRCIYDAGPTPRSGERLDPRPLPPAAPANVKDPGPDRVLVTNTADSPAVFVLQAADGIAAIYVGAHAEATIAGLPPQRWRIAYAIGDLWSRRCFRFMAGERAQRLPDGPLAPAYVLPSPAGIDIPDDVFKHK</sequence>
<dbReference type="GO" id="GO:0042026">
    <property type="term" value="P:protein refolding"/>
    <property type="evidence" value="ECO:0007669"/>
    <property type="project" value="TreeGrafter"/>
</dbReference>
<dbReference type="Pfam" id="PF00226">
    <property type="entry name" value="DnaJ"/>
    <property type="match status" value="1"/>
</dbReference>
<feature type="domain" description="J" evidence="3">
    <location>
        <begin position="6"/>
        <end position="69"/>
    </location>
</feature>
<evidence type="ECO:0000313" key="5">
    <source>
        <dbReference type="Proteomes" id="UP000032680"/>
    </source>
</evidence>
<dbReference type="SMART" id="SM00271">
    <property type="entry name" value="DnaJ"/>
    <property type="match status" value="1"/>
</dbReference>
<dbReference type="EMBL" id="BANB01000382">
    <property type="protein sequence ID" value="GAN77578.1"/>
    <property type="molecule type" value="Genomic_DNA"/>
</dbReference>
<comment type="caution">
    <text evidence="4">The sequence shown here is derived from an EMBL/GenBank/DDBJ whole genome shotgun (WGS) entry which is preliminary data.</text>
</comment>
<dbReference type="AlphaFoldDB" id="A0A0D6P8N1"/>
<dbReference type="InterPro" id="IPR036869">
    <property type="entry name" value="J_dom_sf"/>
</dbReference>
<reference evidence="4 5" key="1">
    <citation type="submission" date="2012-11" db="EMBL/GenBank/DDBJ databases">
        <title>Whole genome sequence of Acidisphaera rubrifaciens HS-AP3.</title>
        <authorList>
            <person name="Azuma Y."/>
            <person name="Higashiura N."/>
            <person name="Hirakawa H."/>
            <person name="Matsushita K."/>
        </authorList>
    </citation>
    <scope>NUCLEOTIDE SEQUENCE [LARGE SCALE GENOMIC DNA]</scope>
    <source>
        <strain evidence="4 5">HS-AP3</strain>
    </source>
</reference>
<dbReference type="GO" id="GO:0051082">
    <property type="term" value="F:unfolded protein binding"/>
    <property type="evidence" value="ECO:0007669"/>
    <property type="project" value="TreeGrafter"/>
</dbReference>
<keyword evidence="2" id="KW-0812">Transmembrane</keyword>
<evidence type="ECO:0000256" key="2">
    <source>
        <dbReference type="SAM" id="Phobius"/>
    </source>
</evidence>
<feature type="compositionally biased region" description="Gly residues" evidence="1">
    <location>
        <begin position="87"/>
        <end position="99"/>
    </location>
</feature>
<dbReference type="PANTHER" id="PTHR43096">
    <property type="entry name" value="DNAJ HOMOLOG 1, MITOCHONDRIAL-RELATED"/>
    <property type="match status" value="1"/>
</dbReference>
<dbReference type="PANTHER" id="PTHR43096:SF58">
    <property type="entry name" value="CHAPERONE DNAJ-DOMAIN SUPERFAMILY PROTEIN"/>
    <property type="match status" value="1"/>
</dbReference>
<feature type="region of interest" description="Disordered" evidence="1">
    <location>
        <begin position="79"/>
        <end position="99"/>
    </location>
</feature>
<evidence type="ECO:0000313" key="4">
    <source>
        <dbReference type="EMBL" id="GAN77578.1"/>
    </source>
</evidence>
<dbReference type="CDD" id="cd06257">
    <property type="entry name" value="DnaJ"/>
    <property type="match status" value="1"/>
</dbReference>
<dbReference type="Gene3D" id="1.10.287.110">
    <property type="entry name" value="DnaJ domain"/>
    <property type="match status" value="1"/>
</dbReference>
<dbReference type="RefSeq" id="WP_048861729.1">
    <property type="nucleotide sequence ID" value="NZ_BANB01000382.1"/>
</dbReference>
<dbReference type="Proteomes" id="UP000032680">
    <property type="component" value="Unassembled WGS sequence"/>
</dbReference>
<dbReference type="GO" id="GO:0005737">
    <property type="term" value="C:cytoplasm"/>
    <property type="evidence" value="ECO:0007669"/>
    <property type="project" value="TreeGrafter"/>
</dbReference>
<feature type="region of interest" description="Disordered" evidence="1">
    <location>
        <begin position="124"/>
        <end position="160"/>
    </location>
</feature>
<feature type="region of interest" description="Disordered" evidence="1">
    <location>
        <begin position="223"/>
        <end position="242"/>
    </location>
</feature>
<feature type="compositionally biased region" description="Pro residues" evidence="1">
    <location>
        <begin position="227"/>
        <end position="239"/>
    </location>
</feature>
<dbReference type="InterPro" id="IPR018253">
    <property type="entry name" value="DnaJ_domain_CS"/>
</dbReference>
<name>A0A0D6P8N1_9PROT</name>
<dbReference type="PROSITE" id="PS00636">
    <property type="entry name" value="DNAJ_1"/>
    <property type="match status" value="1"/>
</dbReference>
<gene>
    <name evidence="4" type="ORF">Asru_0382_03</name>
</gene>
<feature type="region of interest" description="Disordered" evidence="1">
    <location>
        <begin position="325"/>
        <end position="353"/>
    </location>
</feature>
<evidence type="ECO:0000259" key="3">
    <source>
        <dbReference type="PROSITE" id="PS50076"/>
    </source>
</evidence>
<feature type="transmembrane region" description="Helical" evidence="2">
    <location>
        <begin position="183"/>
        <end position="204"/>
    </location>
</feature>
<dbReference type="OrthoDB" id="7319410at2"/>
<keyword evidence="2" id="KW-0472">Membrane</keyword>
<accession>A0A0D6P8N1</accession>
<evidence type="ECO:0000256" key="1">
    <source>
        <dbReference type="SAM" id="MobiDB-lite"/>
    </source>
</evidence>